<evidence type="ECO:0000256" key="1">
    <source>
        <dbReference type="ARBA" id="ARBA00002201"/>
    </source>
</evidence>
<keyword evidence="11 17" id="KW-0472">Membrane</keyword>
<evidence type="ECO:0000256" key="14">
    <source>
        <dbReference type="ARBA" id="ARBA00023180"/>
    </source>
</evidence>
<dbReference type="InterPro" id="IPR015373">
    <property type="entry name" value="Interferon/interleukin_rcp_dom"/>
</dbReference>
<dbReference type="GeneID" id="113163445"/>
<reference evidence="21" key="1">
    <citation type="submission" date="2021-04" db="EMBL/GenBank/DDBJ databases">
        <authorList>
            <consortium name="Wellcome Sanger Institute Data Sharing"/>
        </authorList>
    </citation>
    <scope>NUCLEOTIDE SEQUENCE [LARGE SCALE GENOMIC DNA]</scope>
</reference>
<reference evidence="21" key="3">
    <citation type="submission" date="2025-09" db="UniProtKB">
        <authorList>
            <consortium name="Ensembl"/>
        </authorList>
    </citation>
    <scope>IDENTIFICATION</scope>
</reference>
<evidence type="ECO:0000256" key="13">
    <source>
        <dbReference type="ARBA" id="ARBA00023157"/>
    </source>
</evidence>
<evidence type="ECO:0000256" key="7">
    <source>
        <dbReference type="ARBA" id="ARBA00022696"/>
    </source>
</evidence>
<dbReference type="GO" id="GO:0004896">
    <property type="term" value="F:cytokine receptor activity"/>
    <property type="evidence" value="ECO:0007669"/>
    <property type="project" value="TreeGrafter"/>
</dbReference>
<comment type="similarity">
    <text evidence="3">Belongs to the tissue factor family.</text>
</comment>
<keyword evidence="12" id="KW-0564">Palmitate</keyword>
<dbReference type="InterPro" id="IPR001187">
    <property type="entry name" value="Tissue_factor"/>
</dbReference>
<dbReference type="OrthoDB" id="8942372at2759"/>
<dbReference type="AlphaFoldDB" id="A0A3Q1ISF6"/>
<dbReference type="InterPro" id="IPR013783">
    <property type="entry name" value="Ig-like_fold"/>
</dbReference>
<accession>A0A3Q1ISF6</accession>
<evidence type="ECO:0000259" key="19">
    <source>
        <dbReference type="Pfam" id="PF01108"/>
    </source>
</evidence>
<keyword evidence="13" id="KW-1015">Disulfide bond</keyword>
<dbReference type="GO" id="GO:0007596">
    <property type="term" value="P:blood coagulation"/>
    <property type="evidence" value="ECO:0007669"/>
    <property type="project" value="UniProtKB-KW"/>
</dbReference>
<evidence type="ECO:0000256" key="4">
    <source>
        <dbReference type="ARBA" id="ARBA00011184"/>
    </source>
</evidence>
<dbReference type="InterPro" id="IPR050650">
    <property type="entry name" value="Type-II_Cytokine-TF_Rcpt"/>
</dbReference>
<dbReference type="GO" id="GO:0005886">
    <property type="term" value="C:plasma membrane"/>
    <property type="evidence" value="ECO:0007669"/>
    <property type="project" value="TreeGrafter"/>
</dbReference>
<evidence type="ECO:0000256" key="18">
    <source>
        <dbReference type="SAM" id="SignalP"/>
    </source>
</evidence>
<feature type="chain" id="PRO_5018791811" description="Tissue factor" evidence="18">
    <location>
        <begin position="24"/>
        <end position="288"/>
    </location>
</feature>
<keyword evidence="14" id="KW-0325">Glycoprotein</keyword>
<evidence type="ECO:0000256" key="15">
    <source>
        <dbReference type="ARBA" id="ARBA00023288"/>
    </source>
</evidence>
<comment type="subcellular location">
    <subcellularLocation>
        <location evidence="2">Membrane</location>
        <topology evidence="2">Single-pass type I membrane protein</topology>
    </subcellularLocation>
</comment>
<dbReference type="SUPFAM" id="SSF49265">
    <property type="entry name" value="Fibronectin type III"/>
    <property type="match status" value="2"/>
</dbReference>
<feature type="signal peptide" evidence="18">
    <location>
        <begin position="1"/>
        <end position="23"/>
    </location>
</feature>
<keyword evidence="9 17" id="KW-1133">Transmembrane helix</keyword>
<dbReference type="GeneTree" id="ENSGT00390000012668"/>
<keyword evidence="10" id="KW-0094">Blood coagulation</keyword>
<dbReference type="FunFam" id="2.60.40.10:FF:000899">
    <property type="entry name" value="Tissue factor"/>
    <property type="match status" value="1"/>
</dbReference>
<dbReference type="Gene3D" id="2.60.40.10">
    <property type="entry name" value="Immunoglobulins"/>
    <property type="match status" value="2"/>
</dbReference>
<evidence type="ECO:0000256" key="2">
    <source>
        <dbReference type="ARBA" id="ARBA00004479"/>
    </source>
</evidence>
<keyword evidence="6 17" id="KW-0812">Transmembrane</keyword>
<dbReference type="Ensembl" id="ENSATET00000025325.3">
    <property type="protein sequence ID" value="ENSATEP00000024922.1"/>
    <property type="gene ID" value="ENSATEG00000017311.3"/>
</dbReference>
<feature type="domain" description="Interferon/interleukin receptor" evidence="20">
    <location>
        <begin position="125"/>
        <end position="232"/>
    </location>
</feature>
<dbReference type="PRINTS" id="PR00346">
    <property type="entry name" value="TISSUEFACTOR"/>
</dbReference>
<sequence length="288" mass="32202">MVTLRQPAALCVVLCLCLCSVSGSYPKAQNVTWKSNNFKTFLTWEPEPSADYSYTVEYSVIGGNKQRNTHCIRSSAIRCDLTGSLSDLKANYTADVLSEPPQGAPSEPGEAVYSPSTRFCPYRDTNIGRPDFRLEASGDNRKITLHVVDPPTALFEGERQLNIRDIFADDLQYLVTYWKSKSTGKRVYKSKTSVIELTDLEKGKSYCFIVQAYIPSRTLDKQKGEESPIQCSADDNQSIFEVYSVGVIAAAFFLILLLIGIVIAIVVVCWKRRKNAQRNGREKVPQDV</sequence>
<evidence type="ECO:0000256" key="11">
    <source>
        <dbReference type="ARBA" id="ARBA00023136"/>
    </source>
</evidence>
<keyword evidence="8 18" id="KW-0732">Signal</keyword>
<evidence type="ECO:0000256" key="10">
    <source>
        <dbReference type="ARBA" id="ARBA00023084"/>
    </source>
</evidence>
<evidence type="ECO:0000256" key="3">
    <source>
        <dbReference type="ARBA" id="ARBA00009197"/>
    </source>
</evidence>
<keyword evidence="15" id="KW-0449">Lipoprotein</keyword>
<organism evidence="21 22">
    <name type="scientific">Anabas testudineus</name>
    <name type="common">Climbing perch</name>
    <name type="synonym">Anthias testudineus</name>
    <dbReference type="NCBI Taxonomy" id="64144"/>
    <lineage>
        <taxon>Eukaryota</taxon>
        <taxon>Metazoa</taxon>
        <taxon>Chordata</taxon>
        <taxon>Craniata</taxon>
        <taxon>Vertebrata</taxon>
        <taxon>Euteleostomi</taxon>
        <taxon>Actinopterygii</taxon>
        <taxon>Neopterygii</taxon>
        <taxon>Teleostei</taxon>
        <taxon>Neoteleostei</taxon>
        <taxon>Acanthomorphata</taxon>
        <taxon>Anabantaria</taxon>
        <taxon>Anabantiformes</taxon>
        <taxon>Anabantoidei</taxon>
        <taxon>Anabantidae</taxon>
        <taxon>Anabas</taxon>
    </lineage>
</organism>
<keyword evidence="22" id="KW-1185">Reference proteome</keyword>
<feature type="domain" description="Fibronectin type-III" evidence="19">
    <location>
        <begin position="11"/>
        <end position="103"/>
    </location>
</feature>
<dbReference type="OMA" id="PINYVYT"/>
<reference evidence="21" key="2">
    <citation type="submission" date="2025-08" db="UniProtKB">
        <authorList>
            <consortium name="Ensembl"/>
        </authorList>
    </citation>
    <scope>IDENTIFICATION</scope>
</reference>
<keyword evidence="7" id="KW-0356">Hemostasis</keyword>
<dbReference type="InterPro" id="IPR036116">
    <property type="entry name" value="FN3_sf"/>
</dbReference>
<name>A0A3Q1ISF6_ANATE</name>
<dbReference type="Proteomes" id="UP000265040">
    <property type="component" value="Chromosome 2"/>
</dbReference>
<evidence type="ECO:0000256" key="8">
    <source>
        <dbReference type="ARBA" id="ARBA00022729"/>
    </source>
</evidence>
<comment type="subunit">
    <text evidence="4">Interacts with HSPE; the interaction, inhibited by heparin, promotes the generation of activated factor X and activates coagulation in the presence of activated factor VII.</text>
</comment>
<dbReference type="Pfam" id="PF01108">
    <property type="entry name" value="Tissue_fac"/>
    <property type="match status" value="1"/>
</dbReference>
<dbReference type="STRING" id="64144.ENSATEP00000024922"/>
<evidence type="ECO:0000259" key="20">
    <source>
        <dbReference type="Pfam" id="PF09294"/>
    </source>
</evidence>
<evidence type="ECO:0000256" key="12">
    <source>
        <dbReference type="ARBA" id="ARBA00023139"/>
    </source>
</evidence>
<dbReference type="InParanoid" id="A0A3Q1ISF6"/>
<evidence type="ECO:0000256" key="6">
    <source>
        <dbReference type="ARBA" id="ARBA00022692"/>
    </source>
</evidence>
<evidence type="ECO:0000256" key="9">
    <source>
        <dbReference type="ARBA" id="ARBA00022989"/>
    </source>
</evidence>
<feature type="transmembrane region" description="Helical" evidence="17">
    <location>
        <begin position="242"/>
        <end position="270"/>
    </location>
</feature>
<evidence type="ECO:0000256" key="5">
    <source>
        <dbReference type="ARBA" id="ARBA00018722"/>
    </source>
</evidence>
<evidence type="ECO:0000313" key="21">
    <source>
        <dbReference type="Ensembl" id="ENSATEP00000024922.1"/>
    </source>
</evidence>
<dbReference type="PANTHER" id="PTHR20859">
    <property type="entry name" value="INTERFERON/INTERLEUKIN RECEPTOR"/>
    <property type="match status" value="1"/>
</dbReference>
<dbReference type="PANTHER" id="PTHR20859:SF22">
    <property type="entry name" value="TISSUE FACTOR"/>
    <property type="match status" value="1"/>
</dbReference>
<comment type="function">
    <text evidence="1">Initiates blood coagulation by forming a complex with circulating factor VII or VIIa. The [TF:VIIa] complex activates factors IX or X by specific limited proteolysis. TF plays a role in normal hemostasis by initiating the cell-surface assembly and propagation of the coagulation protease cascade.</text>
</comment>
<evidence type="ECO:0000256" key="17">
    <source>
        <dbReference type="SAM" id="Phobius"/>
    </source>
</evidence>
<proteinExistence type="inferred from homology"/>
<dbReference type="RefSeq" id="XP_026217856.1">
    <property type="nucleotide sequence ID" value="XM_026362071.1"/>
</dbReference>
<protein>
    <recommendedName>
        <fullName evidence="5">Tissue factor</fullName>
    </recommendedName>
    <alternativeName>
        <fullName evidence="16">Coagulation factor III</fullName>
    </alternativeName>
</protein>
<evidence type="ECO:0000256" key="16">
    <source>
        <dbReference type="ARBA" id="ARBA00031171"/>
    </source>
</evidence>
<dbReference type="InterPro" id="IPR003961">
    <property type="entry name" value="FN3_dom"/>
</dbReference>
<dbReference type="Pfam" id="PF09294">
    <property type="entry name" value="Interfer-bind"/>
    <property type="match status" value="1"/>
</dbReference>
<evidence type="ECO:0000313" key="22">
    <source>
        <dbReference type="Proteomes" id="UP000265040"/>
    </source>
</evidence>